<feature type="non-terminal residue" evidence="1">
    <location>
        <position position="1"/>
    </location>
</feature>
<gene>
    <name evidence="1" type="ORF">S01H1_37742</name>
</gene>
<evidence type="ECO:0000313" key="1">
    <source>
        <dbReference type="EMBL" id="GAG13578.1"/>
    </source>
</evidence>
<sequence length="239" mass="26260">RHVAVFIKGQDKQGRWKHRYELGMTGLAVLALKHSNDPRAAEAIAKGVDYICQQNPERKTYSAGTVISALYQVNPRAHRRTINTYASLLVKSQQGGMFGYNLKGHPSGPTRGDNSNTQFGVLGLLFAQRAGFQVSTKVWKGLKKHYTRTQNDDGGWGYRAGGNSYHNMTLASTVSLYLAEEHLALGASAKCAMMPPSRATEAAMKWVGSNFTTDLDPYGIYALERLGILTGRSEFGGHY</sequence>
<dbReference type="InterPro" id="IPR008930">
    <property type="entry name" value="Terpenoid_cyclase/PrenylTrfase"/>
</dbReference>
<reference evidence="1" key="1">
    <citation type="journal article" date="2014" name="Front. Microbiol.">
        <title>High frequency of phylogenetically diverse reductive dehalogenase-homologous genes in deep subseafloor sedimentary metagenomes.</title>
        <authorList>
            <person name="Kawai M."/>
            <person name="Futagami T."/>
            <person name="Toyoda A."/>
            <person name="Takaki Y."/>
            <person name="Nishi S."/>
            <person name="Hori S."/>
            <person name="Arai W."/>
            <person name="Tsubouchi T."/>
            <person name="Morono Y."/>
            <person name="Uchiyama I."/>
            <person name="Ito T."/>
            <person name="Fujiyama A."/>
            <person name="Inagaki F."/>
            <person name="Takami H."/>
        </authorList>
    </citation>
    <scope>NUCLEOTIDE SEQUENCE</scope>
    <source>
        <strain evidence="1">Expedition CK06-06</strain>
    </source>
</reference>
<proteinExistence type="predicted"/>
<dbReference type="Gene3D" id="1.50.10.20">
    <property type="match status" value="1"/>
</dbReference>
<name>X0VM77_9ZZZZ</name>
<accession>X0VM77</accession>
<comment type="caution">
    <text evidence="1">The sequence shown here is derived from an EMBL/GenBank/DDBJ whole genome shotgun (WGS) entry which is preliminary data.</text>
</comment>
<organism evidence="1">
    <name type="scientific">marine sediment metagenome</name>
    <dbReference type="NCBI Taxonomy" id="412755"/>
    <lineage>
        <taxon>unclassified sequences</taxon>
        <taxon>metagenomes</taxon>
        <taxon>ecological metagenomes</taxon>
    </lineage>
</organism>
<dbReference type="EMBL" id="BARS01023713">
    <property type="protein sequence ID" value="GAG13578.1"/>
    <property type="molecule type" value="Genomic_DNA"/>
</dbReference>
<dbReference type="AlphaFoldDB" id="X0VM77"/>
<protein>
    <recommendedName>
        <fullName evidence="2">Squalene cyclase C-terminal domain-containing protein</fullName>
    </recommendedName>
</protein>
<evidence type="ECO:0008006" key="2">
    <source>
        <dbReference type="Google" id="ProtNLM"/>
    </source>
</evidence>
<dbReference type="SUPFAM" id="SSF48239">
    <property type="entry name" value="Terpenoid cyclases/Protein prenyltransferases"/>
    <property type="match status" value="1"/>
</dbReference>